<accession>I6ZUU7</accession>
<keyword evidence="1" id="KW-0092">Biotin</keyword>
<name>I6ZUU7_MELRP</name>
<protein>
    <submittedName>
        <fullName evidence="3">Biotin carboxyl carrier protein</fullName>
    </submittedName>
</protein>
<dbReference type="InterPro" id="IPR050709">
    <property type="entry name" value="Biotin_Carboxyl_Carrier/Decarb"/>
</dbReference>
<dbReference type="PROSITE" id="PS00188">
    <property type="entry name" value="BIOTIN"/>
    <property type="match status" value="1"/>
</dbReference>
<dbReference type="eggNOG" id="COG0511">
    <property type="taxonomic scope" value="Bacteria"/>
</dbReference>
<dbReference type="OrthoDB" id="9812676at2"/>
<dbReference type="PANTHER" id="PTHR45266:SF3">
    <property type="entry name" value="OXALOACETATE DECARBOXYLASE ALPHA CHAIN"/>
    <property type="match status" value="1"/>
</dbReference>
<dbReference type="InterPro" id="IPR001882">
    <property type="entry name" value="Biotin_BS"/>
</dbReference>
<feature type="domain" description="Lipoyl-binding" evidence="2">
    <location>
        <begin position="91"/>
        <end position="167"/>
    </location>
</feature>
<dbReference type="KEGG" id="mro:MROS_2564"/>
<dbReference type="RefSeq" id="WP_014857224.1">
    <property type="nucleotide sequence ID" value="NC_018178.1"/>
</dbReference>
<dbReference type="FunFam" id="2.40.50.100:FF:000003">
    <property type="entry name" value="Acetyl-CoA carboxylase biotin carboxyl carrier protein"/>
    <property type="match status" value="1"/>
</dbReference>
<dbReference type="Gene3D" id="2.40.50.100">
    <property type="match status" value="1"/>
</dbReference>
<evidence type="ECO:0000256" key="1">
    <source>
        <dbReference type="ARBA" id="ARBA00023267"/>
    </source>
</evidence>
<keyword evidence="4" id="KW-1185">Reference proteome</keyword>
<dbReference type="InterPro" id="IPR000089">
    <property type="entry name" value="Biotin_lipoyl"/>
</dbReference>
<evidence type="ECO:0000259" key="2">
    <source>
        <dbReference type="PROSITE" id="PS50968"/>
    </source>
</evidence>
<dbReference type="PANTHER" id="PTHR45266">
    <property type="entry name" value="OXALOACETATE DECARBOXYLASE ALPHA CHAIN"/>
    <property type="match status" value="1"/>
</dbReference>
<dbReference type="CDD" id="cd06850">
    <property type="entry name" value="biotinyl_domain"/>
    <property type="match status" value="1"/>
</dbReference>
<reference evidence="3 4" key="1">
    <citation type="journal article" date="2013" name="PLoS ONE">
        <title>Genomic analysis of Melioribacter roseus, facultatively anaerobic organotrophic bacterium representing a novel deep lineage within Bacteriodetes/Chlorobi group.</title>
        <authorList>
            <person name="Kadnikov V.V."/>
            <person name="Mardanov A.V."/>
            <person name="Podosokorskaya O.A."/>
            <person name="Gavrilov S.N."/>
            <person name="Kublanov I.V."/>
            <person name="Beletsky A.V."/>
            <person name="Bonch-Osmolovskaya E.A."/>
            <person name="Ravin N.V."/>
        </authorList>
    </citation>
    <scope>NUCLEOTIDE SEQUENCE [LARGE SCALE GENOMIC DNA]</scope>
    <source>
        <strain evidence="4">JCM 17771 / P3M-2</strain>
    </source>
</reference>
<dbReference type="STRING" id="1191523.MROS_2564"/>
<dbReference type="SUPFAM" id="SSF51230">
    <property type="entry name" value="Single hybrid motif"/>
    <property type="match status" value="1"/>
</dbReference>
<proteinExistence type="predicted"/>
<dbReference type="InterPro" id="IPR011053">
    <property type="entry name" value="Single_hybrid_motif"/>
</dbReference>
<dbReference type="Proteomes" id="UP000009011">
    <property type="component" value="Chromosome"/>
</dbReference>
<organism evidence="3 4">
    <name type="scientific">Melioribacter roseus (strain DSM 23840 / JCM 17771 / VKM B-2668 / P3M-2)</name>
    <dbReference type="NCBI Taxonomy" id="1191523"/>
    <lineage>
        <taxon>Bacteria</taxon>
        <taxon>Pseudomonadati</taxon>
        <taxon>Ignavibacteriota</taxon>
        <taxon>Ignavibacteria</taxon>
        <taxon>Ignavibacteriales</taxon>
        <taxon>Melioribacteraceae</taxon>
        <taxon>Melioribacter</taxon>
    </lineage>
</organism>
<dbReference type="Pfam" id="PF00364">
    <property type="entry name" value="Biotin_lipoyl"/>
    <property type="match status" value="1"/>
</dbReference>
<dbReference type="HOGENOM" id="CLU_016733_5_1_10"/>
<dbReference type="AlphaFoldDB" id="I6ZUU7"/>
<gene>
    <name evidence="3" type="ordered locus">MROS_2564</name>
</gene>
<evidence type="ECO:0000313" key="3">
    <source>
        <dbReference type="EMBL" id="AFN75794.1"/>
    </source>
</evidence>
<evidence type="ECO:0000313" key="4">
    <source>
        <dbReference type="Proteomes" id="UP000009011"/>
    </source>
</evidence>
<dbReference type="PROSITE" id="PS50968">
    <property type="entry name" value="BIOTINYL_LIPOYL"/>
    <property type="match status" value="1"/>
</dbReference>
<dbReference type="EMBL" id="CP003557">
    <property type="protein sequence ID" value="AFN75794.1"/>
    <property type="molecule type" value="Genomic_DNA"/>
</dbReference>
<sequence length="167" mass="19050">MIDFVIELNNKKYSVIYKGGKKIIINNSEYTIDEFYGKNENEFLLRTGRKVYNIVSGKSEGSAFTYNIGGNLYRLRLYTALQHIIQSGRESRQIKEKHSEIKAPMPGLIVKLHVQQGSVVKKGQSLLVLEAMKMENEIQSPRDGKIKEVRIKSGTSVEKNEILIVME</sequence>